<feature type="transmembrane region" description="Helical" evidence="1">
    <location>
        <begin position="67"/>
        <end position="88"/>
    </location>
</feature>
<accession>A0A1W1DEV9</accession>
<protein>
    <submittedName>
        <fullName evidence="2">Uncharacterized protein</fullName>
    </submittedName>
</protein>
<dbReference type="EMBL" id="FPHU01000006">
    <property type="protein sequence ID" value="SFV79837.1"/>
    <property type="molecule type" value="Genomic_DNA"/>
</dbReference>
<dbReference type="AlphaFoldDB" id="A0A1W1DEV9"/>
<keyword evidence="1" id="KW-0812">Transmembrane</keyword>
<reference evidence="2" key="1">
    <citation type="submission" date="2016-10" db="EMBL/GenBank/DDBJ databases">
        <authorList>
            <person name="de Groot N.N."/>
        </authorList>
    </citation>
    <scope>NUCLEOTIDE SEQUENCE</scope>
</reference>
<feature type="transmembrane region" description="Helical" evidence="1">
    <location>
        <begin position="160"/>
        <end position="178"/>
    </location>
</feature>
<organism evidence="2">
    <name type="scientific">hydrothermal vent metagenome</name>
    <dbReference type="NCBI Taxonomy" id="652676"/>
    <lineage>
        <taxon>unclassified sequences</taxon>
        <taxon>metagenomes</taxon>
        <taxon>ecological metagenomes</taxon>
    </lineage>
</organism>
<sequence length="195" mass="22546">MKNWIDALTLWWMVEWRFFLSFILLLLTFWLFNLFGSPVSEESFLASASQVSFFINKDGFYYTPDKGVIGLMFLILFYLIGASAKHAINHPFGKRLIKLNYKGSNVDSVSWSNGLSLQFSLAWRIFALYMIYSVILIALDIKEVVENIDGSVHTTYTMEWIEWALPIIFGVISARLFLTRPLISNKKYSVVDNIN</sequence>
<keyword evidence="1" id="KW-1133">Transmembrane helix</keyword>
<evidence type="ECO:0000313" key="2">
    <source>
        <dbReference type="EMBL" id="SFV79837.1"/>
    </source>
</evidence>
<keyword evidence="1" id="KW-0472">Membrane</keyword>
<evidence type="ECO:0000256" key="1">
    <source>
        <dbReference type="SAM" id="Phobius"/>
    </source>
</evidence>
<name>A0A1W1DEV9_9ZZZZ</name>
<feature type="transmembrane region" description="Helical" evidence="1">
    <location>
        <begin position="121"/>
        <end position="140"/>
    </location>
</feature>
<gene>
    <name evidence="2" type="ORF">MNB_SUP05-13-101</name>
</gene>
<proteinExistence type="predicted"/>